<accession>A0ABX5W8F9</accession>
<organism evidence="1 2">
    <name type="scientific">Bradyrhizobium symbiodeficiens</name>
    <dbReference type="NCBI Taxonomy" id="1404367"/>
    <lineage>
        <taxon>Bacteria</taxon>
        <taxon>Pseudomonadati</taxon>
        <taxon>Pseudomonadota</taxon>
        <taxon>Alphaproteobacteria</taxon>
        <taxon>Hyphomicrobiales</taxon>
        <taxon>Nitrobacteraceae</taxon>
        <taxon>Bradyrhizobium</taxon>
    </lineage>
</organism>
<sequence length="456" mass="49813">MSSSANERRGRRGGGGRNLDVRADDVLCYMDQASFVGLRALGRGPALQLTWLYPHEIDEAAVTQFSERLAHGLLGRLLQRSPLPWGRHRWVANPVPGPVAWFRHGSLPRLRPLLLDLPVDPERGPGWRLAVQALEGGGCALTLLVSHTIADMQATSQAIADAVAGRRPGYGFPAPSWRWSPVMLARDSVESLRAVPDVWRAMVVLTRRSGKGRTSLPRSKPRARSRYHFEPAVDVPLVQVVMDAGACQQRASDLGVASNTLIMAFAARLAFRMDRVDASGRVKLVLPVSDRHSNDRRGNALRSITVMADPNACRSDARALQRDLKAALASLVRNGDDVSPLFPLIPHVPLWLGRRLEREALGADLPVGCSLIGELPLDVNRPCGEASLLQISLLECYTASELERLGGVLFIPCYRVGERLFMTVSGYAPDRVTSRAELMPFVRDALADMGLCGTIG</sequence>
<reference evidence="1 2" key="2">
    <citation type="journal article" date="2020" name="Int. J. Syst. Evol. Microbiol.">
        <title>Description and complete genome sequences of Bradyrhizobium symbiodeficiens sp. nov., a non-symbiotic bacterium associated with legumes native to Canada.</title>
        <authorList>
            <person name="Bromfield E.S.P."/>
            <person name="Cloutier S."/>
            <person name="Nguyen H.D.T."/>
        </authorList>
    </citation>
    <scope>NUCLEOTIDE SEQUENCE [LARGE SCALE GENOMIC DNA]</scope>
    <source>
        <strain evidence="1 2">65S1MB</strain>
    </source>
</reference>
<proteinExistence type="predicted"/>
<evidence type="ECO:0000313" key="2">
    <source>
        <dbReference type="Proteomes" id="UP000319298"/>
    </source>
</evidence>
<protein>
    <recommendedName>
        <fullName evidence="3">Condensation domain-containing protein</fullName>
    </recommendedName>
</protein>
<dbReference type="RefSeq" id="WP_140480753.1">
    <property type="nucleotide sequence ID" value="NZ_CP041090.2"/>
</dbReference>
<dbReference type="EMBL" id="CP041090">
    <property type="protein sequence ID" value="QDF39567.1"/>
    <property type="molecule type" value="Genomic_DNA"/>
</dbReference>
<dbReference type="SUPFAM" id="SSF52777">
    <property type="entry name" value="CoA-dependent acyltransferases"/>
    <property type="match status" value="1"/>
</dbReference>
<evidence type="ECO:0000313" key="1">
    <source>
        <dbReference type="EMBL" id="QDF39567.1"/>
    </source>
</evidence>
<gene>
    <name evidence="1" type="ORF">FJN17_19470</name>
</gene>
<keyword evidence="2" id="KW-1185">Reference proteome</keyword>
<dbReference type="Proteomes" id="UP000319298">
    <property type="component" value="Chromosome"/>
</dbReference>
<name>A0ABX5W8F9_9BRAD</name>
<evidence type="ECO:0008006" key="3">
    <source>
        <dbReference type="Google" id="ProtNLM"/>
    </source>
</evidence>
<reference evidence="2" key="1">
    <citation type="submission" date="2019-06" db="EMBL/GenBank/DDBJ databases">
        <title>Whole-Genome Sequence of Bradyrhizobium sp. 3 Strain 65S1MB.</title>
        <authorList>
            <person name="Bromfield E.S.P."/>
            <person name="Cloutier S."/>
            <person name="Nguyen H.D.T."/>
        </authorList>
    </citation>
    <scope>NUCLEOTIDE SEQUENCE [LARGE SCALE GENOMIC DNA]</scope>
    <source>
        <strain evidence="2">65S1MB</strain>
    </source>
</reference>